<dbReference type="Pfam" id="PF23812">
    <property type="entry name" value="Phage_TAC_18"/>
    <property type="match status" value="1"/>
</dbReference>
<organism evidence="2 3">
    <name type="scientific">Providencia phage PSTCR7</name>
    <dbReference type="NCBI Taxonomy" id="2783549"/>
    <lineage>
        <taxon>Viruses</taxon>
        <taxon>Duplodnaviria</taxon>
        <taxon>Heunggongvirae</taxon>
        <taxon>Uroviricota</taxon>
        <taxon>Caudoviricetes</taxon>
        <taxon>Craquatrovirus</taxon>
        <taxon>Craquatrovirus PSTCR7</taxon>
    </lineage>
</organism>
<proteinExistence type="predicted"/>
<name>A0A7S9XHY3_9CAUD</name>
<feature type="region of interest" description="Disordered" evidence="1">
    <location>
        <begin position="1"/>
        <end position="21"/>
    </location>
</feature>
<evidence type="ECO:0000256" key="1">
    <source>
        <dbReference type="SAM" id="MobiDB-lite"/>
    </source>
</evidence>
<feature type="compositionally biased region" description="Basic and acidic residues" evidence="1">
    <location>
        <begin position="7"/>
        <end position="21"/>
    </location>
</feature>
<dbReference type="KEGG" id="vg:77951639"/>
<evidence type="ECO:0000313" key="2">
    <source>
        <dbReference type="EMBL" id="QPI18529.1"/>
    </source>
</evidence>
<reference evidence="2 3" key="1">
    <citation type="submission" date="2020-10" db="EMBL/GenBank/DDBJ databases">
        <title>Novel bacteriophages targeting Providencia spp. as potential agents for phage therapy.</title>
        <authorList>
            <person name="Rakov C."/>
            <person name="Alkalay-Oren S."/>
            <person name="Coppenhagen-Glazer S."/>
            <person name="Hazan R."/>
        </authorList>
    </citation>
    <scope>NUCLEOTIDE SEQUENCE [LARGE SCALE GENOMIC DNA]</scope>
</reference>
<sequence length="101" mass="12161">MLAQYKQVEKASGKTPEKLKEYRKNDVPRRFRYLLDYFFDACNGSEYTHSELLAWMQIKRLSLKAWEIDCIKSMWLERDSANADYQKQITDNFIKRNKGKK</sequence>
<protein>
    <submittedName>
        <fullName evidence="2">Uncharacterized protein</fullName>
    </submittedName>
</protein>
<dbReference type="EMBL" id="MW057861">
    <property type="protein sequence ID" value="QPI18529.1"/>
    <property type="molecule type" value="Genomic_DNA"/>
</dbReference>
<accession>A0A7S9XHY3</accession>
<dbReference type="RefSeq" id="YP_010675316.1">
    <property type="nucleotide sequence ID" value="NC_071001.1"/>
</dbReference>
<dbReference type="GeneID" id="77951639"/>
<evidence type="ECO:0000313" key="3">
    <source>
        <dbReference type="Proteomes" id="UP000594422"/>
    </source>
</evidence>
<dbReference type="InterPro" id="IPR056919">
    <property type="entry name" value="Phage_TAC_18"/>
</dbReference>
<keyword evidence="3" id="KW-1185">Reference proteome</keyword>
<dbReference type="Proteomes" id="UP000594422">
    <property type="component" value="Segment"/>
</dbReference>